<dbReference type="Proteomes" id="UP001167919">
    <property type="component" value="Unassembled WGS sequence"/>
</dbReference>
<evidence type="ECO:0000256" key="1">
    <source>
        <dbReference type="ARBA" id="ARBA00022448"/>
    </source>
</evidence>
<evidence type="ECO:0000256" key="5">
    <source>
        <dbReference type="ARBA" id="ARBA00022683"/>
    </source>
</evidence>
<dbReference type="InterPro" id="IPR004715">
    <property type="entry name" value="PTS_IIA_fruc"/>
</dbReference>
<sequence>MDDSELDPVHVVTKFGIAAKSKQEAIESVSEAIFNQGYLTDLADFQRDVFEREQEVPTYIGHGIGLPHAKSVFVKNAVVGIGKLVAPVDWDKNKEADLVFMIAVPAKKGENLHLQILAKVSRLLMHETFRNNLRNSNELEVKRLMISNFDTPKRK</sequence>
<evidence type="ECO:0000256" key="3">
    <source>
        <dbReference type="ARBA" id="ARBA00022597"/>
    </source>
</evidence>
<dbReference type="PROSITE" id="PS51094">
    <property type="entry name" value="PTS_EIIA_TYPE_2"/>
    <property type="match status" value="1"/>
</dbReference>
<dbReference type="NCBIfam" id="TIGR00848">
    <property type="entry name" value="fruA"/>
    <property type="match status" value="1"/>
</dbReference>
<evidence type="ECO:0000256" key="4">
    <source>
        <dbReference type="ARBA" id="ARBA00022679"/>
    </source>
</evidence>
<comment type="caution">
    <text evidence="7">The sequence shown here is derived from an EMBL/GenBank/DDBJ whole genome shotgun (WGS) entry which is preliminary data.</text>
</comment>
<dbReference type="CDD" id="cd00211">
    <property type="entry name" value="PTS_IIA_fru"/>
    <property type="match status" value="1"/>
</dbReference>
<dbReference type="EMBL" id="SDWY01000003">
    <property type="protein sequence ID" value="MDN6900710.1"/>
    <property type="molecule type" value="Genomic_DNA"/>
</dbReference>
<dbReference type="RefSeq" id="WP_301711356.1">
    <property type="nucleotide sequence ID" value="NZ_SDWY01000003.1"/>
</dbReference>
<evidence type="ECO:0000256" key="2">
    <source>
        <dbReference type="ARBA" id="ARBA00022553"/>
    </source>
</evidence>
<dbReference type="GO" id="GO:0016020">
    <property type="term" value="C:membrane"/>
    <property type="evidence" value="ECO:0007669"/>
    <property type="project" value="InterPro"/>
</dbReference>
<protein>
    <submittedName>
        <fullName evidence="7">PTS sugar transporter subunit IIA</fullName>
    </submittedName>
</protein>
<dbReference type="AlphaFoldDB" id="A0AAJ1RBG8"/>
<keyword evidence="4" id="KW-0808">Transferase</keyword>
<proteinExistence type="predicted"/>
<accession>A0AAJ1RBG8</accession>
<keyword evidence="2" id="KW-0597">Phosphoprotein</keyword>
<dbReference type="SUPFAM" id="SSF55804">
    <property type="entry name" value="Phoshotransferase/anion transport protein"/>
    <property type="match status" value="1"/>
</dbReference>
<keyword evidence="5" id="KW-0598">Phosphotransferase system</keyword>
<dbReference type="GO" id="GO:0009401">
    <property type="term" value="P:phosphoenolpyruvate-dependent sugar phosphotransferase system"/>
    <property type="evidence" value="ECO:0007669"/>
    <property type="project" value="UniProtKB-KW"/>
</dbReference>
<feature type="domain" description="PTS EIIA type-2" evidence="6">
    <location>
        <begin position="4"/>
        <end position="148"/>
    </location>
</feature>
<keyword evidence="1" id="KW-0813">Transport</keyword>
<dbReference type="PANTHER" id="PTHR47738">
    <property type="entry name" value="PTS SYSTEM FRUCTOSE-LIKE EIIA COMPONENT-RELATED"/>
    <property type="match status" value="1"/>
</dbReference>
<dbReference type="InterPro" id="IPR051541">
    <property type="entry name" value="PTS_SugarTrans_NitroReg"/>
</dbReference>
<dbReference type="PANTHER" id="PTHR47738:SF2">
    <property type="entry name" value="PTS SYSTEM FRUCTOSE-LIKE EIIA COMPONENT"/>
    <property type="match status" value="1"/>
</dbReference>
<keyword evidence="3 7" id="KW-0762">Sugar transport</keyword>
<dbReference type="InterPro" id="IPR002178">
    <property type="entry name" value="PTS_EIIA_type-2_dom"/>
</dbReference>
<gene>
    <name evidence="7" type="ORF">EVC35_06790</name>
</gene>
<dbReference type="Gene3D" id="3.40.930.10">
    <property type="entry name" value="Mannitol-specific EII, Chain A"/>
    <property type="match status" value="1"/>
</dbReference>
<evidence type="ECO:0000313" key="8">
    <source>
        <dbReference type="Proteomes" id="UP001167919"/>
    </source>
</evidence>
<evidence type="ECO:0000259" key="6">
    <source>
        <dbReference type="PROSITE" id="PS51094"/>
    </source>
</evidence>
<dbReference type="GO" id="GO:0008982">
    <property type="term" value="F:protein-N(PI)-phosphohistidine-sugar phosphotransferase activity"/>
    <property type="evidence" value="ECO:0007669"/>
    <property type="project" value="InterPro"/>
</dbReference>
<evidence type="ECO:0000313" key="7">
    <source>
        <dbReference type="EMBL" id="MDN6900710.1"/>
    </source>
</evidence>
<dbReference type="Pfam" id="PF00359">
    <property type="entry name" value="PTS_EIIA_2"/>
    <property type="match status" value="1"/>
</dbReference>
<name>A0AAJ1RBG8_9LACO</name>
<organism evidence="7 8">
    <name type="scientific">Oenococcus sicerae</name>
    <dbReference type="NCBI Taxonomy" id="2203724"/>
    <lineage>
        <taxon>Bacteria</taxon>
        <taxon>Bacillati</taxon>
        <taxon>Bacillota</taxon>
        <taxon>Bacilli</taxon>
        <taxon>Lactobacillales</taxon>
        <taxon>Lactobacillaceae</taxon>
        <taxon>Oenococcus</taxon>
    </lineage>
</organism>
<reference evidence="7" key="1">
    <citation type="submission" date="2019-01" db="EMBL/GenBank/DDBJ databases">
        <title>Oenococcus sicerae UCMA17102.</title>
        <authorList>
            <person name="Cousin F.J."/>
            <person name="Le Guellec R."/>
            <person name="Cretenet M."/>
        </authorList>
    </citation>
    <scope>NUCLEOTIDE SEQUENCE</scope>
    <source>
        <strain evidence="7">UCMA17102</strain>
    </source>
</reference>
<dbReference type="InterPro" id="IPR016152">
    <property type="entry name" value="PTrfase/Anion_transptr"/>
</dbReference>